<dbReference type="InterPro" id="IPR038765">
    <property type="entry name" value="Papain-like_cys_pep_sf"/>
</dbReference>
<evidence type="ECO:0000313" key="6">
    <source>
        <dbReference type="Proteomes" id="UP000775213"/>
    </source>
</evidence>
<sequence length="115" mass="13169">MVTTSVPHHPSELVNLVKIGTIVSIIKKRDNRAKKVVRTSFTTEKTTKKATHRTILNDVVYKLHEDVGEAFDTDIRAWPIKYPSGVPTQTNNIDCGMFVCKYMEELVKHNNVDWE</sequence>
<evidence type="ECO:0000256" key="1">
    <source>
        <dbReference type="ARBA" id="ARBA00005234"/>
    </source>
</evidence>
<dbReference type="Pfam" id="PF02902">
    <property type="entry name" value="Peptidase_C48"/>
    <property type="match status" value="1"/>
</dbReference>
<dbReference type="InterPro" id="IPR003653">
    <property type="entry name" value="Peptidase_C48_C"/>
</dbReference>
<reference evidence="5 6" key="1">
    <citation type="journal article" date="2021" name="Hortic Res">
        <title>Chromosome-scale assembly of the Dendrobium chrysotoxum genome enhances the understanding of orchid evolution.</title>
        <authorList>
            <person name="Zhang Y."/>
            <person name="Zhang G.Q."/>
            <person name="Zhang D."/>
            <person name="Liu X.D."/>
            <person name="Xu X.Y."/>
            <person name="Sun W.H."/>
            <person name="Yu X."/>
            <person name="Zhu X."/>
            <person name="Wang Z.W."/>
            <person name="Zhao X."/>
            <person name="Zhong W.Y."/>
            <person name="Chen H."/>
            <person name="Yin W.L."/>
            <person name="Huang T."/>
            <person name="Niu S.C."/>
            <person name="Liu Z.J."/>
        </authorList>
    </citation>
    <scope>NUCLEOTIDE SEQUENCE [LARGE SCALE GENOMIC DNA]</scope>
    <source>
        <strain evidence="5">Lindl</strain>
    </source>
</reference>
<comment type="similarity">
    <text evidence="1">Belongs to the peptidase C48 family.</text>
</comment>
<dbReference type="GO" id="GO:0006508">
    <property type="term" value="P:proteolysis"/>
    <property type="evidence" value="ECO:0007669"/>
    <property type="project" value="UniProtKB-KW"/>
</dbReference>
<dbReference type="AlphaFoldDB" id="A0AAV7GIK6"/>
<evidence type="ECO:0000259" key="4">
    <source>
        <dbReference type="Pfam" id="PF02902"/>
    </source>
</evidence>
<keyword evidence="3" id="KW-0378">Hydrolase</keyword>
<organism evidence="5 6">
    <name type="scientific">Dendrobium chrysotoxum</name>
    <name type="common">Orchid</name>
    <dbReference type="NCBI Taxonomy" id="161865"/>
    <lineage>
        <taxon>Eukaryota</taxon>
        <taxon>Viridiplantae</taxon>
        <taxon>Streptophyta</taxon>
        <taxon>Embryophyta</taxon>
        <taxon>Tracheophyta</taxon>
        <taxon>Spermatophyta</taxon>
        <taxon>Magnoliopsida</taxon>
        <taxon>Liliopsida</taxon>
        <taxon>Asparagales</taxon>
        <taxon>Orchidaceae</taxon>
        <taxon>Epidendroideae</taxon>
        <taxon>Malaxideae</taxon>
        <taxon>Dendrobiinae</taxon>
        <taxon>Dendrobium</taxon>
    </lineage>
</organism>
<dbReference type="Proteomes" id="UP000775213">
    <property type="component" value="Unassembled WGS sequence"/>
</dbReference>
<proteinExistence type="inferred from homology"/>
<evidence type="ECO:0000313" key="5">
    <source>
        <dbReference type="EMBL" id="KAH0456296.1"/>
    </source>
</evidence>
<name>A0AAV7GIK6_DENCH</name>
<evidence type="ECO:0000256" key="3">
    <source>
        <dbReference type="ARBA" id="ARBA00022801"/>
    </source>
</evidence>
<dbReference type="EMBL" id="JAGFBR010000013">
    <property type="protein sequence ID" value="KAH0456296.1"/>
    <property type="molecule type" value="Genomic_DNA"/>
</dbReference>
<comment type="caution">
    <text evidence="5">The sequence shown here is derived from an EMBL/GenBank/DDBJ whole genome shotgun (WGS) entry which is preliminary data.</text>
</comment>
<keyword evidence="6" id="KW-1185">Reference proteome</keyword>
<feature type="domain" description="Ubiquitin-like protease family profile" evidence="4">
    <location>
        <begin position="44"/>
        <end position="111"/>
    </location>
</feature>
<evidence type="ECO:0000256" key="2">
    <source>
        <dbReference type="ARBA" id="ARBA00022670"/>
    </source>
</evidence>
<keyword evidence="2" id="KW-0645">Protease</keyword>
<gene>
    <name evidence="5" type="ORF">IEQ34_014203</name>
</gene>
<dbReference type="Gene3D" id="3.40.395.10">
    <property type="entry name" value="Adenoviral Proteinase, Chain A"/>
    <property type="match status" value="1"/>
</dbReference>
<dbReference type="GO" id="GO:0008234">
    <property type="term" value="F:cysteine-type peptidase activity"/>
    <property type="evidence" value="ECO:0007669"/>
    <property type="project" value="InterPro"/>
</dbReference>
<dbReference type="SUPFAM" id="SSF54001">
    <property type="entry name" value="Cysteine proteinases"/>
    <property type="match status" value="1"/>
</dbReference>
<accession>A0AAV7GIK6</accession>
<protein>
    <recommendedName>
        <fullName evidence="4">Ubiquitin-like protease family profile domain-containing protein</fullName>
    </recommendedName>
</protein>